<gene>
    <name evidence="2" type="ORF">BDK51DRAFT_43164</name>
</gene>
<organism evidence="2 3">
    <name type="scientific">Blyttiomyces helicus</name>
    <dbReference type="NCBI Taxonomy" id="388810"/>
    <lineage>
        <taxon>Eukaryota</taxon>
        <taxon>Fungi</taxon>
        <taxon>Fungi incertae sedis</taxon>
        <taxon>Chytridiomycota</taxon>
        <taxon>Chytridiomycota incertae sedis</taxon>
        <taxon>Chytridiomycetes</taxon>
        <taxon>Chytridiomycetes incertae sedis</taxon>
        <taxon>Blyttiomyces</taxon>
    </lineage>
</organism>
<dbReference type="AlphaFoldDB" id="A0A4P9WRN0"/>
<proteinExistence type="predicted"/>
<reference evidence="3" key="1">
    <citation type="journal article" date="2018" name="Nat. Microbiol.">
        <title>Leveraging single-cell genomics to expand the fungal tree of life.</title>
        <authorList>
            <person name="Ahrendt S.R."/>
            <person name="Quandt C.A."/>
            <person name="Ciobanu D."/>
            <person name="Clum A."/>
            <person name="Salamov A."/>
            <person name="Andreopoulos B."/>
            <person name="Cheng J.F."/>
            <person name="Woyke T."/>
            <person name="Pelin A."/>
            <person name="Henrissat B."/>
            <person name="Reynolds N.K."/>
            <person name="Benny G.L."/>
            <person name="Smith M.E."/>
            <person name="James T.Y."/>
            <person name="Grigoriev I.V."/>
        </authorList>
    </citation>
    <scope>NUCLEOTIDE SEQUENCE [LARGE SCALE GENOMIC DNA]</scope>
</reference>
<evidence type="ECO:0000256" key="1">
    <source>
        <dbReference type="SAM" id="MobiDB-lite"/>
    </source>
</evidence>
<feature type="region of interest" description="Disordered" evidence="1">
    <location>
        <begin position="206"/>
        <end position="227"/>
    </location>
</feature>
<name>A0A4P9WRN0_9FUNG</name>
<dbReference type="EMBL" id="KZ993869">
    <property type="protein sequence ID" value="RKO94548.1"/>
    <property type="molecule type" value="Genomic_DNA"/>
</dbReference>
<feature type="region of interest" description="Disordered" evidence="1">
    <location>
        <begin position="56"/>
        <end position="106"/>
    </location>
</feature>
<feature type="region of interest" description="Disordered" evidence="1">
    <location>
        <begin position="1"/>
        <end position="21"/>
    </location>
</feature>
<dbReference type="Proteomes" id="UP000269721">
    <property type="component" value="Unassembled WGS sequence"/>
</dbReference>
<keyword evidence="3" id="KW-1185">Reference proteome</keyword>
<protein>
    <submittedName>
        <fullName evidence="2">Uncharacterized protein</fullName>
    </submittedName>
</protein>
<sequence>MLARSSRNSSMDRSRPQSSPEPILMAQSAIHLVLGSCPKIRTSVVFHVPVLSETVGDAPARGHRGATGSRAPTAKSRDKQQIPPPNIHPDKQIPPLSRDRGVPGLLKLGRRGNAQLAVGHLPKRAVDQTGTSDCQSALDPLHSKLSVQHFMNRGETVFESIPTIPRLQNHTLRSGHSQPDTFSGSIGLTLHPPDLVVSLSSCLSPSSEAPRLREDSSPQFKPPMGVNNLLQIPSLRTAKGH</sequence>
<evidence type="ECO:0000313" key="3">
    <source>
        <dbReference type="Proteomes" id="UP000269721"/>
    </source>
</evidence>
<evidence type="ECO:0000313" key="2">
    <source>
        <dbReference type="EMBL" id="RKO94548.1"/>
    </source>
</evidence>
<accession>A0A4P9WRN0</accession>